<accession>A0ABT6SZ65</accession>
<evidence type="ECO:0000256" key="1">
    <source>
        <dbReference type="SAM" id="MobiDB-lite"/>
    </source>
</evidence>
<sequence length="173" mass="19043">MSSDVWSRTACTLAGETGAQVIVVEKNFGRGQAELAVKGAWDKLRREYEERHQDVPDAPRNPYATMSPLAHMRSAKLSKILRVEPVAGQLREDRIRVADHMPELVTEWCQFQPDSSFSPGRIDASVLLAYELLGPPKAVKAVSAPRGSREDIARRNGPGARCMGPRSYGGGRD</sequence>
<dbReference type="EMBL" id="JASCIS010000018">
    <property type="protein sequence ID" value="MDI3420665.1"/>
    <property type="molecule type" value="Genomic_DNA"/>
</dbReference>
<gene>
    <name evidence="2" type="ORF">QIT00_19255</name>
</gene>
<protein>
    <recommendedName>
        <fullName evidence="4">Terminase large subunit gp17-like C-terminal domain-containing protein</fullName>
    </recommendedName>
</protein>
<feature type="region of interest" description="Disordered" evidence="1">
    <location>
        <begin position="141"/>
        <end position="173"/>
    </location>
</feature>
<evidence type="ECO:0000313" key="3">
    <source>
        <dbReference type="Proteomes" id="UP001237105"/>
    </source>
</evidence>
<organism evidence="2 3">
    <name type="scientific">Streptomyces luteolus</name>
    <dbReference type="NCBI Taxonomy" id="3043615"/>
    <lineage>
        <taxon>Bacteria</taxon>
        <taxon>Bacillati</taxon>
        <taxon>Actinomycetota</taxon>
        <taxon>Actinomycetes</taxon>
        <taxon>Kitasatosporales</taxon>
        <taxon>Streptomycetaceae</taxon>
        <taxon>Streptomyces</taxon>
    </lineage>
</organism>
<keyword evidence="3" id="KW-1185">Reference proteome</keyword>
<evidence type="ECO:0008006" key="4">
    <source>
        <dbReference type="Google" id="ProtNLM"/>
    </source>
</evidence>
<dbReference type="Proteomes" id="UP001237105">
    <property type="component" value="Unassembled WGS sequence"/>
</dbReference>
<comment type="caution">
    <text evidence="2">The sequence shown here is derived from an EMBL/GenBank/DDBJ whole genome shotgun (WGS) entry which is preliminary data.</text>
</comment>
<name>A0ABT6SZ65_9ACTN</name>
<evidence type="ECO:0000313" key="2">
    <source>
        <dbReference type="EMBL" id="MDI3420665.1"/>
    </source>
</evidence>
<dbReference type="RefSeq" id="WP_282536537.1">
    <property type="nucleotide sequence ID" value="NZ_JASCIS010000018.1"/>
</dbReference>
<proteinExistence type="predicted"/>
<reference evidence="2 3" key="1">
    <citation type="submission" date="2023-05" db="EMBL/GenBank/DDBJ databases">
        <title>Draft genome sequence of Streptomyces sp. B-S-A12 isolated from a cave soil in Thailand.</title>
        <authorList>
            <person name="Chamroensaksri N."/>
            <person name="Muangham S."/>
        </authorList>
    </citation>
    <scope>NUCLEOTIDE SEQUENCE [LARGE SCALE GENOMIC DNA]</scope>
    <source>
        <strain evidence="2 3">B-S-A12</strain>
    </source>
</reference>